<evidence type="ECO:0000259" key="1">
    <source>
        <dbReference type="PROSITE" id="PS50181"/>
    </source>
</evidence>
<accession>A0AAV9VZM7</accession>
<evidence type="ECO:0000313" key="3">
    <source>
        <dbReference type="Proteomes" id="UP001370758"/>
    </source>
</evidence>
<reference evidence="2 3" key="1">
    <citation type="submission" date="2023-08" db="EMBL/GenBank/DDBJ databases">
        <authorList>
            <person name="Palmer J.M."/>
        </authorList>
    </citation>
    <scope>NUCLEOTIDE SEQUENCE [LARGE SCALE GENOMIC DNA]</scope>
    <source>
        <strain evidence="2 3">TWF481</strain>
    </source>
</reference>
<organism evidence="2 3">
    <name type="scientific">Arthrobotrys musiformis</name>
    <dbReference type="NCBI Taxonomy" id="47236"/>
    <lineage>
        <taxon>Eukaryota</taxon>
        <taxon>Fungi</taxon>
        <taxon>Dikarya</taxon>
        <taxon>Ascomycota</taxon>
        <taxon>Pezizomycotina</taxon>
        <taxon>Orbiliomycetes</taxon>
        <taxon>Orbiliales</taxon>
        <taxon>Orbiliaceae</taxon>
        <taxon>Arthrobotrys</taxon>
    </lineage>
</organism>
<keyword evidence="3" id="KW-1185">Reference proteome</keyword>
<gene>
    <name evidence="2" type="ORF">TWF481_011047</name>
</gene>
<name>A0AAV9VZM7_9PEZI</name>
<dbReference type="AlphaFoldDB" id="A0AAV9VZM7"/>
<dbReference type="InterPro" id="IPR001810">
    <property type="entry name" value="F-box_dom"/>
</dbReference>
<dbReference type="Proteomes" id="UP001370758">
    <property type="component" value="Unassembled WGS sequence"/>
</dbReference>
<evidence type="ECO:0000313" key="2">
    <source>
        <dbReference type="EMBL" id="KAK6498455.1"/>
    </source>
</evidence>
<comment type="caution">
    <text evidence="2">The sequence shown here is derived from an EMBL/GenBank/DDBJ whole genome shotgun (WGS) entry which is preliminary data.</text>
</comment>
<dbReference type="PROSITE" id="PS50181">
    <property type="entry name" value="FBOX"/>
    <property type="match status" value="1"/>
</dbReference>
<feature type="domain" description="F-box" evidence="1">
    <location>
        <begin position="1"/>
        <end position="51"/>
    </location>
</feature>
<sequence>MALLHSLPQELIHQVAQDLDDQDDLLSLRLTCKDLNYKFHELHLDSIFRCRRIFIVPRSLHNLLKILQHPSGVGSRLRHLKFADLNPYGDIEVDIFPFLMLDHDDGNVLDTPIGLCTGYWGLDLWDFGQPRTSTKPNPSREVSHKSQRQRLLKAKRPLCKEAEVAIATDKDLELLFEIFITLEEMGLLKNIEIEIEKNSTLRARWEMNLLYPSLGLTPGSRTQNFISLTQRAGVQYRSPQINVSQRVMLALLESPVKSIGKISSRYTAAGDAFSHDWFQGMYHISSRAEASRKTFPNVRSLDICVHAAGSTNNVGLSLPKHERLVCQWLESLGGTLEELKFKYPRPIVRFPRMTIIPVTTGLPRLKTLHFSHITINLTELLVLLGTCRDTLREFKIIECKAVELKRGAFELLRYLRRHTKRLRIFECDFKDDEIRREGYYPITISVNGLWNLDTTECVVKTKVDQWVVRFAGGPETLQLHDRVHRKTYEIYRTSKRIKRELDDERNYTASDFWRSLLDGVWDFWDDVNPEAYYHVDAGDLYGQVSSYVDSWMEEFGVGEFGL</sequence>
<protein>
    <recommendedName>
        <fullName evidence="1">F-box domain-containing protein</fullName>
    </recommendedName>
</protein>
<proteinExistence type="predicted"/>
<dbReference type="EMBL" id="JAVHJL010000008">
    <property type="protein sequence ID" value="KAK6498455.1"/>
    <property type="molecule type" value="Genomic_DNA"/>
</dbReference>